<dbReference type="Pfam" id="PF00467">
    <property type="entry name" value="KOW"/>
    <property type="match status" value="1"/>
</dbReference>
<keyword evidence="4 6" id="KW-0687">Ribonucleoprotein</keyword>
<dbReference type="GO" id="GO:0019843">
    <property type="term" value="F:rRNA binding"/>
    <property type="evidence" value="ECO:0007669"/>
    <property type="project" value="UniProtKB-UniRule"/>
</dbReference>
<organism evidence="9">
    <name type="scientific">Trichogloeopsis pedicellata</name>
    <dbReference type="NCBI Taxonomy" id="1495610"/>
    <lineage>
        <taxon>Eukaryota</taxon>
        <taxon>Rhodophyta</taxon>
        <taxon>Florideophyceae</taxon>
        <taxon>Nemaliophycidae</taxon>
        <taxon>Nemaliales</taxon>
        <taxon>Liagoraceae</taxon>
        <taxon>Trichogloeopsis</taxon>
    </lineage>
</organism>
<dbReference type="SUPFAM" id="SSF50104">
    <property type="entry name" value="Translation proteins SH3-like domain"/>
    <property type="match status" value="1"/>
</dbReference>
<evidence type="ECO:0000313" key="9">
    <source>
        <dbReference type="EMBL" id="SCW24457.1"/>
    </source>
</evidence>
<evidence type="ECO:0000256" key="2">
    <source>
        <dbReference type="ARBA" id="ARBA00010618"/>
    </source>
</evidence>
<dbReference type="Gene3D" id="2.30.30.30">
    <property type="match status" value="1"/>
</dbReference>
<evidence type="ECO:0000256" key="5">
    <source>
        <dbReference type="ARBA" id="ARBA00035282"/>
    </source>
</evidence>
<comment type="similarity">
    <text evidence="2 6 7">Belongs to the universal ribosomal protein uL24 family.</text>
</comment>
<dbReference type="GO" id="GO:0005840">
    <property type="term" value="C:ribosome"/>
    <property type="evidence" value="ECO:0007669"/>
    <property type="project" value="UniProtKB-KW"/>
</dbReference>
<keyword evidence="3 6" id="KW-0689">Ribosomal protein</keyword>
<dbReference type="NCBIfam" id="TIGR01079">
    <property type="entry name" value="rplX_bact"/>
    <property type="match status" value="1"/>
</dbReference>
<dbReference type="PROSITE" id="PS01108">
    <property type="entry name" value="RIBOSOMAL_L24"/>
    <property type="match status" value="1"/>
</dbReference>
<sequence>MMGKKNKKNKLHITVGDTVKIITGDNKGQVGKVLKTFSSTMQVIVQDINMKTKHIRPQQEGETGQIIRKEAPIHSSNVMLYDVNTNLASRYRKKSKPAKI</sequence>
<keyword evidence="6" id="KW-0699">rRNA-binding</keyword>
<dbReference type="GO" id="GO:0009507">
    <property type="term" value="C:chloroplast"/>
    <property type="evidence" value="ECO:0007669"/>
    <property type="project" value="UniProtKB-SubCell"/>
</dbReference>
<dbReference type="InterPro" id="IPR005825">
    <property type="entry name" value="Ribosomal_uL24_CS"/>
</dbReference>
<dbReference type="InterPro" id="IPR005824">
    <property type="entry name" value="KOW"/>
</dbReference>
<evidence type="ECO:0000256" key="4">
    <source>
        <dbReference type="ARBA" id="ARBA00023274"/>
    </source>
</evidence>
<dbReference type="EMBL" id="LT622878">
    <property type="protein sequence ID" value="SCW24457.1"/>
    <property type="molecule type" value="Genomic_DNA"/>
</dbReference>
<dbReference type="SMART" id="SM00739">
    <property type="entry name" value="KOW"/>
    <property type="match status" value="1"/>
</dbReference>
<accession>A0A1G4P0N3</accession>
<gene>
    <name evidence="6 9" type="primary">rpl24</name>
    <name evidence="9" type="ORF">C00024_171</name>
</gene>
<dbReference type="InterPro" id="IPR008991">
    <property type="entry name" value="Translation_prot_SH3-like_sf"/>
</dbReference>
<geneLocation type="chloroplast" evidence="9"/>
<dbReference type="GeneID" id="30000353"/>
<comment type="subcellular location">
    <subcellularLocation>
        <location evidence="6">Plastid</location>
        <location evidence="6">Chloroplast</location>
    </subcellularLocation>
</comment>
<dbReference type="InterPro" id="IPR057264">
    <property type="entry name" value="Ribosomal_uL24_C"/>
</dbReference>
<reference evidence="9" key="2">
    <citation type="submission" date="2016-10" db="EMBL/GenBank/DDBJ databases">
        <authorList>
            <person name="de Groot N.N."/>
        </authorList>
    </citation>
    <scope>NUCLEOTIDE SEQUENCE</scope>
    <source>
        <strain evidence="9">C.0024</strain>
    </source>
</reference>
<reference evidence="9" key="1">
    <citation type="submission" date="2016-10" db="EMBL/GenBank/DDBJ databases">
        <title>Chloroplast genomes as a tool to resolve red algal phylogenies: a case study in the Nemaliales.</title>
        <authorList>
            <person name="Costa J.F."/>
            <person name="Lin S.M."/>
            <person name="Macaya E.C."/>
            <person name="Fernandez-Garcia C."/>
            <person name="Verbruggen H."/>
        </authorList>
    </citation>
    <scope>NUCLEOTIDE SEQUENCE</scope>
    <source>
        <strain evidence="9">C.0024</strain>
    </source>
</reference>
<dbReference type="AlphaFoldDB" id="A0A1G4P0N3"/>
<dbReference type="InterPro" id="IPR003256">
    <property type="entry name" value="Ribosomal_uL24"/>
</dbReference>
<feature type="domain" description="KOW" evidence="8">
    <location>
        <begin position="12"/>
        <end position="39"/>
    </location>
</feature>
<proteinExistence type="inferred from homology"/>
<comment type="subunit">
    <text evidence="6">Part of the 50S ribosomal subunit.</text>
</comment>
<dbReference type="HAMAP" id="MF_01326_B">
    <property type="entry name" value="Ribosomal_uL24_B"/>
    <property type="match status" value="1"/>
</dbReference>
<evidence type="ECO:0000256" key="7">
    <source>
        <dbReference type="RuleBase" id="RU003477"/>
    </source>
</evidence>
<dbReference type="CDD" id="cd06089">
    <property type="entry name" value="KOW_RPL26"/>
    <property type="match status" value="1"/>
</dbReference>
<evidence type="ECO:0000259" key="8">
    <source>
        <dbReference type="SMART" id="SM00739"/>
    </source>
</evidence>
<protein>
    <recommendedName>
        <fullName evidence="5 6">Large ribosomal subunit protein uL24c</fullName>
    </recommendedName>
</protein>
<dbReference type="InterPro" id="IPR041988">
    <property type="entry name" value="Ribosomal_uL24_KOW"/>
</dbReference>
<dbReference type="GO" id="GO:0006412">
    <property type="term" value="P:translation"/>
    <property type="evidence" value="ECO:0007669"/>
    <property type="project" value="UniProtKB-UniRule"/>
</dbReference>
<name>A0A1G4P0N3_9FLOR</name>
<evidence type="ECO:0000256" key="3">
    <source>
        <dbReference type="ARBA" id="ARBA00022980"/>
    </source>
</evidence>
<evidence type="ECO:0000256" key="1">
    <source>
        <dbReference type="ARBA" id="ARBA00004072"/>
    </source>
</evidence>
<keyword evidence="9" id="KW-0934">Plastid</keyword>
<dbReference type="InterPro" id="IPR014722">
    <property type="entry name" value="Rib_uL2_dom2"/>
</dbReference>
<comment type="function">
    <text evidence="1 6">One of two assembly initiator proteins, it binds directly to the 5'-end of the 23S rRNA, where it nucleates assembly of the 50S subunit.</text>
</comment>
<dbReference type="GO" id="GO:1990904">
    <property type="term" value="C:ribonucleoprotein complex"/>
    <property type="evidence" value="ECO:0007669"/>
    <property type="project" value="UniProtKB-KW"/>
</dbReference>
<keyword evidence="9" id="KW-0150">Chloroplast</keyword>
<keyword evidence="6" id="KW-0694">RNA-binding</keyword>
<dbReference type="GO" id="GO:0003735">
    <property type="term" value="F:structural constituent of ribosome"/>
    <property type="evidence" value="ECO:0007669"/>
    <property type="project" value="InterPro"/>
</dbReference>
<dbReference type="RefSeq" id="YP_009315799.1">
    <property type="nucleotide sequence ID" value="NC_031668.1"/>
</dbReference>
<dbReference type="PANTHER" id="PTHR12903">
    <property type="entry name" value="MITOCHONDRIAL RIBOSOMAL PROTEIN L24"/>
    <property type="match status" value="1"/>
</dbReference>
<dbReference type="Pfam" id="PF17136">
    <property type="entry name" value="ribosomal_L24"/>
    <property type="match status" value="1"/>
</dbReference>
<evidence type="ECO:0000256" key="6">
    <source>
        <dbReference type="HAMAP-Rule" id="MF_01326"/>
    </source>
</evidence>